<evidence type="ECO:0000256" key="6">
    <source>
        <dbReference type="SAM" id="SignalP"/>
    </source>
</evidence>
<evidence type="ECO:0000256" key="2">
    <source>
        <dbReference type="ARBA" id="ARBA00022452"/>
    </source>
</evidence>
<protein>
    <submittedName>
        <fullName evidence="7">Conserved protein</fullName>
    </submittedName>
</protein>
<organism evidence="7 8">
    <name type="scientific">Clostridium tyrobutyricum DIVETGP</name>
    <dbReference type="NCBI Taxonomy" id="1408889"/>
    <lineage>
        <taxon>Bacteria</taxon>
        <taxon>Bacillati</taxon>
        <taxon>Bacillota</taxon>
        <taxon>Clostridia</taxon>
        <taxon>Eubacteriales</taxon>
        <taxon>Clostridiaceae</taxon>
        <taxon>Clostridium</taxon>
    </lineage>
</organism>
<dbReference type="GO" id="GO:0015288">
    <property type="term" value="F:porin activity"/>
    <property type="evidence" value="ECO:0007669"/>
    <property type="project" value="TreeGrafter"/>
</dbReference>
<reference evidence="7 8" key="1">
    <citation type="journal article" date="2015" name="Genome Announc.">
        <title>Draft Genome Sequence of Clostridium tyrobutyricum Strain DIVETGP, Isolated from Cow's Milk for Grana Padano Production.</title>
        <authorList>
            <person name="Soggiu A."/>
            <person name="Piras C."/>
            <person name="Gaiarsa S."/>
            <person name="Sassera D."/>
            <person name="Roncada P."/>
            <person name="Bendixen E."/>
            <person name="Brasca M."/>
            <person name="Bonizzi L."/>
        </authorList>
    </citation>
    <scope>NUCLEOTIDE SEQUENCE [LARGE SCALE GENOMIC DNA]</scope>
    <source>
        <strain evidence="7 8">DIVETGP</strain>
    </source>
</reference>
<dbReference type="GeneID" id="29420624"/>
<sequence length="387" mass="43635">MKKRLSIIVAVAMTLSINATCFAAAGTTTTSTSSNSSTVNSIVGDQTLSLDDALNYLEKNSIEIKNKDQKILLYQKQFDRDNMNAALINNSGTTQVNYPRGQYAAIKLQTDVIPKLDEQNIKDAKHDRTDALQKLKFTLQQQYLSALACKDQINIINDQIENVDKQIEQTKIKIENGVLTQDTLQSLNVQKSQFQASLNTPKAQLQQNLLTIKQKINMDLDSNLTLLPTQKQYSKFDYGNIESKIDTAVKNNYNMEKINNNLEILKIKEAIYKQYSYNDDSGEVSTGLSIQDLENSLADTELNTKIGLWNSYYNIKNLEDNISLENVKVESAMANYNTILSKVKEGTAVQLQADSAQLSLKYEQVNLKNAQNNYMEAVDEFQYNLNN</sequence>
<evidence type="ECO:0000256" key="1">
    <source>
        <dbReference type="ARBA" id="ARBA00004442"/>
    </source>
</evidence>
<keyword evidence="8" id="KW-1185">Reference proteome</keyword>
<comment type="subcellular location">
    <subcellularLocation>
        <location evidence="1">Cell outer membrane</location>
    </subcellularLocation>
</comment>
<dbReference type="Proteomes" id="UP000019482">
    <property type="component" value="Unassembled WGS sequence"/>
</dbReference>
<dbReference type="Gene3D" id="1.20.1600.10">
    <property type="entry name" value="Outer membrane efflux proteins (OEP)"/>
    <property type="match status" value="2"/>
</dbReference>
<keyword evidence="4" id="KW-0472">Membrane</keyword>
<dbReference type="EMBL" id="CBXI010000040">
    <property type="protein sequence ID" value="CDL92147.1"/>
    <property type="molecule type" value="Genomic_DNA"/>
</dbReference>
<name>W6NJI0_CLOTY</name>
<keyword evidence="5" id="KW-0998">Cell outer membrane</keyword>
<dbReference type="AlphaFoldDB" id="W6NJI0"/>
<evidence type="ECO:0000313" key="8">
    <source>
        <dbReference type="Proteomes" id="UP000019482"/>
    </source>
</evidence>
<dbReference type="OrthoDB" id="1886549at2"/>
<evidence type="ECO:0000313" key="7">
    <source>
        <dbReference type="EMBL" id="CDL92147.1"/>
    </source>
</evidence>
<keyword evidence="3" id="KW-0812">Transmembrane</keyword>
<evidence type="ECO:0000256" key="5">
    <source>
        <dbReference type="ARBA" id="ARBA00023237"/>
    </source>
</evidence>
<comment type="caution">
    <text evidence="7">The sequence shown here is derived from an EMBL/GenBank/DDBJ whole genome shotgun (WGS) entry which is preliminary data.</text>
</comment>
<feature type="chain" id="PRO_5038544373" evidence="6">
    <location>
        <begin position="24"/>
        <end position="387"/>
    </location>
</feature>
<accession>W6NJI0</accession>
<dbReference type="InterPro" id="IPR051906">
    <property type="entry name" value="TolC-like"/>
</dbReference>
<dbReference type="GO" id="GO:1990281">
    <property type="term" value="C:efflux pump complex"/>
    <property type="evidence" value="ECO:0007669"/>
    <property type="project" value="TreeGrafter"/>
</dbReference>
<dbReference type="GO" id="GO:0009279">
    <property type="term" value="C:cell outer membrane"/>
    <property type="evidence" value="ECO:0007669"/>
    <property type="project" value="UniProtKB-SubCell"/>
</dbReference>
<dbReference type="PANTHER" id="PTHR30026">
    <property type="entry name" value="OUTER MEMBRANE PROTEIN TOLC"/>
    <property type="match status" value="1"/>
</dbReference>
<gene>
    <name evidence="7" type="ORF">CTDIVETGP_2217</name>
</gene>
<dbReference type="GO" id="GO:0015562">
    <property type="term" value="F:efflux transmembrane transporter activity"/>
    <property type="evidence" value="ECO:0007669"/>
    <property type="project" value="InterPro"/>
</dbReference>
<keyword evidence="6" id="KW-0732">Signal</keyword>
<feature type="signal peptide" evidence="6">
    <location>
        <begin position="1"/>
        <end position="23"/>
    </location>
</feature>
<dbReference type="SUPFAM" id="SSF56954">
    <property type="entry name" value="Outer membrane efflux proteins (OEP)"/>
    <property type="match status" value="1"/>
</dbReference>
<proteinExistence type="predicted"/>
<dbReference type="PANTHER" id="PTHR30026:SF20">
    <property type="entry name" value="OUTER MEMBRANE PROTEIN TOLC"/>
    <property type="match status" value="1"/>
</dbReference>
<dbReference type="RefSeq" id="WP_017895061.1">
    <property type="nucleotide sequence ID" value="NZ_CBXI010000040.1"/>
</dbReference>
<evidence type="ECO:0000256" key="4">
    <source>
        <dbReference type="ARBA" id="ARBA00023136"/>
    </source>
</evidence>
<keyword evidence="2" id="KW-1134">Transmembrane beta strand</keyword>
<evidence type="ECO:0000256" key="3">
    <source>
        <dbReference type="ARBA" id="ARBA00022692"/>
    </source>
</evidence>